<reference evidence="2 3" key="1">
    <citation type="submission" date="2015-07" db="EMBL/GenBank/DDBJ databases">
        <title>High-quality genome of monoxenous trypanosomatid Leptomonas pyrrhocoris.</title>
        <authorList>
            <person name="Flegontov P."/>
            <person name="Butenko A."/>
            <person name="Firsov S."/>
            <person name="Vlcek C."/>
            <person name="Logacheva M.D."/>
            <person name="Field M."/>
            <person name="Filatov D."/>
            <person name="Flegontova O."/>
            <person name="Gerasimov E."/>
            <person name="Jackson A.P."/>
            <person name="Kelly S."/>
            <person name="Opperdoes F."/>
            <person name="O'Reilly A."/>
            <person name="Votypka J."/>
            <person name="Yurchenko V."/>
            <person name="Lukes J."/>
        </authorList>
    </citation>
    <scope>NUCLEOTIDE SEQUENCE [LARGE SCALE GENOMIC DNA]</scope>
    <source>
        <strain evidence="2">H10</strain>
    </source>
</reference>
<proteinExistence type="predicted"/>
<name>A0A0M9FYB9_LEPPY</name>
<comment type="caution">
    <text evidence="2">The sequence shown here is derived from an EMBL/GenBank/DDBJ whole genome shotgun (WGS) entry which is preliminary data.</text>
</comment>
<dbReference type="OrthoDB" id="272585at2759"/>
<dbReference type="AlphaFoldDB" id="A0A0M9FYB9"/>
<dbReference type="RefSeq" id="XP_015656825.1">
    <property type="nucleotide sequence ID" value="XM_015804847.1"/>
</dbReference>
<feature type="region of interest" description="Disordered" evidence="1">
    <location>
        <begin position="1"/>
        <end position="52"/>
    </location>
</feature>
<feature type="compositionally biased region" description="Polar residues" evidence="1">
    <location>
        <begin position="34"/>
        <end position="43"/>
    </location>
</feature>
<dbReference type="Proteomes" id="UP000037923">
    <property type="component" value="Unassembled WGS sequence"/>
</dbReference>
<dbReference type="EMBL" id="LGTL01000014">
    <property type="protein sequence ID" value="KPA78385.1"/>
    <property type="molecule type" value="Genomic_DNA"/>
</dbReference>
<protein>
    <submittedName>
        <fullName evidence="2">Uncharacterized protein</fullName>
    </submittedName>
</protein>
<gene>
    <name evidence="2" type="ORF">ABB37_06499</name>
</gene>
<organism evidence="2 3">
    <name type="scientific">Leptomonas pyrrhocoris</name>
    <name type="common">Firebug parasite</name>
    <dbReference type="NCBI Taxonomy" id="157538"/>
    <lineage>
        <taxon>Eukaryota</taxon>
        <taxon>Discoba</taxon>
        <taxon>Euglenozoa</taxon>
        <taxon>Kinetoplastea</taxon>
        <taxon>Metakinetoplastina</taxon>
        <taxon>Trypanosomatida</taxon>
        <taxon>Trypanosomatidae</taxon>
        <taxon>Leishmaniinae</taxon>
        <taxon>Leptomonas</taxon>
    </lineage>
</organism>
<keyword evidence="3" id="KW-1185">Reference proteome</keyword>
<evidence type="ECO:0000313" key="3">
    <source>
        <dbReference type="Proteomes" id="UP000037923"/>
    </source>
</evidence>
<dbReference type="RefSeq" id="XP_015656824.1">
    <property type="nucleotide sequence ID" value="XM_015804846.1"/>
</dbReference>
<sequence length="350" mass="38533">MPGTSSSAFDVPPLPRFRYHRKSGTWRKEKVPPTNASAGTSPTDARPCDGDITAAGAATQTTHEPFESSYDYFLRSVRPPPPKWTQAERDAHRREATRGPIRDFEAALFKNQSYAVSGRRLRSAGEMHERGGTATRRARKSLDSMHSITMTTSLHPLIGYASTASMPAVYAAIATLKPHPLNFASTLSLDDRLERSEFHEFLSAIGPIEVLSPSYEDTMFRTLPSYAADTETAEVLAVLTLLLDHRYHPQFESNITAIFRSFDVDEKGVVALEALHPQVILAWAETRTFGKLREQWSSFSAVVANEVNSGAATFLHLPTLMPRNAVRAFLTCTEALYAAACSLDLDGGSL</sequence>
<dbReference type="OMA" id="THAVQAM"/>
<evidence type="ECO:0000256" key="1">
    <source>
        <dbReference type="SAM" id="MobiDB-lite"/>
    </source>
</evidence>
<dbReference type="EMBL" id="LGTL01000014">
    <property type="protein sequence ID" value="KPA78386.1"/>
    <property type="molecule type" value="Genomic_DNA"/>
</dbReference>
<feature type="region of interest" description="Disordered" evidence="1">
    <location>
        <begin position="120"/>
        <end position="139"/>
    </location>
</feature>
<evidence type="ECO:0000313" key="2">
    <source>
        <dbReference type="EMBL" id="KPA78386.1"/>
    </source>
</evidence>
<dbReference type="VEuPathDB" id="TriTrypDB:LpyrH10_14_2140"/>
<dbReference type="GeneID" id="26906788"/>
<accession>A0A0M9FYB9</accession>